<reference evidence="3 4" key="1">
    <citation type="journal article" date="2016" name="Nat. Commun.">
        <title>Thousands of microbial genomes shed light on interconnected biogeochemical processes in an aquifer system.</title>
        <authorList>
            <person name="Anantharaman K."/>
            <person name="Brown C.T."/>
            <person name="Hug L.A."/>
            <person name="Sharon I."/>
            <person name="Castelle C.J."/>
            <person name="Probst A.J."/>
            <person name="Thomas B.C."/>
            <person name="Singh A."/>
            <person name="Wilkins M.J."/>
            <person name="Karaoz U."/>
            <person name="Brodie E.L."/>
            <person name="Williams K.H."/>
            <person name="Hubbard S.S."/>
            <person name="Banfield J.F."/>
        </authorList>
    </citation>
    <scope>NUCLEOTIDE SEQUENCE [LARGE SCALE GENOMIC DNA]</scope>
</reference>
<organism evidence="3 4">
    <name type="scientific">Candidatus Woesebacteria bacterium RIFCSPHIGHO2_02_FULL_39_13</name>
    <dbReference type="NCBI Taxonomy" id="1802505"/>
    <lineage>
        <taxon>Bacteria</taxon>
        <taxon>Candidatus Woeseibacteriota</taxon>
    </lineage>
</organism>
<sequence length="123" mass="14049">MFDRGGGRFDPSGMPWDDHDYGEPDSEPSYSRSFEPSSETNTPEETKVESQPLEPLAYYIGLLFWVLALVIPFYIGIAVVKLHIVWTILMTIFVGYPLIMLVSSFVVIDPLDKYLKRKKKITS</sequence>
<proteinExistence type="predicted"/>
<feature type="transmembrane region" description="Helical" evidence="2">
    <location>
        <begin position="83"/>
        <end position="108"/>
    </location>
</feature>
<evidence type="ECO:0000313" key="4">
    <source>
        <dbReference type="Proteomes" id="UP000177169"/>
    </source>
</evidence>
<evidence type="ECO:0000256" key="2">
    <source>
        <dbReference type="SAM" id="Phobius"/>
    </source>
</evidence>
<comment type="caution">
    <text evidence="3">The sequence shown here is derived from an EMBL/GenBank/DDBJ whole genome shotgun (WGS) entry which is preliminary data.</text>
</comment>
<gene>
    <name evidence="3" type="ORF">A3D01_00620</name>
</gene>
<feature type="transmembrane region" description="Helical" evidence="2">
    <location>
        <begin position="56"/>
        <end position="77"/>
    </location>
</feature>
<keyword evidence="2" id="KW-0472">Membrane</keyword>
<dbReference type="EMBL" id="MGGR01000020">
    <property type="protein sequence ID" value="OGM33278.1"/>
    <property type="molecule type" value="Genomic_DNA"/>
</dbReference>
<dbReference type="AlphaFoldDB" id="A0A1F7Z2Y4"/>
<feature type="region of interest" description="Disordered" evidence="1">
    <location>
        <begin position="1"/>
        <end position="51"/>
    </location>
</feature>
<keyword evidence="2" id="KW-1133">Transmembrane helix</keyword>
<evidence type="ECO:0000313" key="3">
    <source>
        <dbReference type="EMBL" id="OGM33278.1"/>
    </source>
</evidence>
<keyword evidence="2" id="KW-0812">Transmembrane</keyword>
<dbReference type="STRING" id="1802505.A3D01_00620"/>
<name>A0A1F7Z2Y4_9BACT</name>
<protein>
    <submittedName>
        <fullName evidence="3">Uncharacterized protein</fullName>
    </submittedName>
</protein>
<dbReference type="Proteomes" id="UP000177169">
    <property type="component" value="Unassembled WGS sequence"/>
</dbReference>
<evidence type="ECO:0000256" key="1">
    <source>
        <dbReference type="SAM" id="MobiDB-lite"/>
    </source>
</evidence>
<accession>A0A1F7Z2Y4</accession>